<gene>
    <name evidence="1" type="ORF">EXIGLDRAFT_725506</name>
</gene>
<evidence type="ECO:0008006" key="3">
    <source>
        <dbReference type="Google" id="ProtNLM"/>
    </source>
</evidence>
<protein>
    <recommendedName>
        <fullName evidence="3">F-box domain-containing protein</fullName>
    </recommendedName>
</protein>
<dbReference type="AlphaFoldDB" id="A0A165DZQ5"/>
<accession>A0A165DZQ5</accession>
<dbReference type="EMBL" id="KV426177">
    <property type="protein sequence ID" value="KZV85760.1"/>
    <property type="molecule type" value="Genomic_DNA"/>
</dbReference>
<dbReference type="InParanoid" id="A0A165DZQ5"/>
<organism evidence="1 2">
    <name type="scientific">Exidia glandulosa HHB12029</name>
    <dbReference type="NCBI Taxonomy" id="1314781"/>
    <lineage>
        <taxon>Eukaryota</taxon>
        <taxon>Fungi</taxon>
        <taxon>Dikarya</taxon>
        <taxon>Basidiomycota</taxon>
        <taxon>Agaricomycotina</taxon>
        <taxon>Agaricomycetes</taxon>
        <taxon>Auriculariales</taxon>
        <taxon>Exidiaceae</taxon>
        <taxon>Exidia</taxon>
    </lineage>
</organism>
<evidence type="ECO:0000313" key="1">
    <source>
        <dbReference type="EMBL" id="KZV85760.1"/>
    </source>
</evidence>
<evidence type="ECO:0000313" key="2">
    <source>
        <dbReference type="Proteomes" id="UP000077266"/>
    </source>
</evidence>
<sequence>MATNTGSAITAPALWLSNELWTRILAEQPRSSLAAFSRISKGFFRICTRLLYSVVILYDYSTAPKLLEALCRQPAFTRHVRILALRWPPQDAGTDFNKWAQMVKHALSQKRAPNVERLSLPDMPSTCHWMLAGVRLPKLTHLELGAYLASNAKDFLGQNCATITHLHLTPEPPKGSETKYHSKFDATGFPRMAKLERLAISVLPFAPDLVRLHAKTLKALVLEDSDETWHWNIDRARLYRQCFDALAGEGRLLHIALRHPDGLGSIARGVVPCPWLESVATVTVYLCPWAECSKTCQAARPIPKDGNHARNICRSFPGSTAMRFFCGTASHGERIHDEMSTIVGALELERGKRPSMRPITYDDGSQGVSVFWHAYDRDALPSRHPFNFVVPPAGVL</sequence>
<reference evidence="1 2" key="1">
    <citation type="journal article" date="2016" name="Mol. Biol. Evol.">
        <title>Comparative Genomics of Early-Diverging Mushroom-Forming Fungi Provides Insights into the Origins of Lignocellulose Decay Capabilities.</title>
        <authorList>
            <person name="Nagy L.G."/>
            <person name="Riley R."/>
            <person name="Tritt A."/>
            <person name="Adam C."/>
            <person name="Daum C."/>
            <person name="Floudas D."/>
            <person name="Sun H."/>
            <person name="Yadav J.S."/>
            <person name="Pangilinan J."/>
            <person name="Larsson K.H."/>
            <person name="Matsuura K."/>
            <person name="Barry K."/>
            <person name="Labutti K."/>
            <person name="Kuo R."/>
            <person name="Ohm R.A."/>
            <person name="Bhattacharya S.S."/>
            <person name="Shirouzu T."/>
            <person name="Yoshinaga Y."/>
            <person name="Martin F.M."/>
            <person name="Grigoriev I.V."/>
            <person name="Hibbett D.S."/>
        </authorList>
    </citation>
    <scope>NUCLEOTIDE SEQUENCE [LARGE SCALE GENOMIC DNA]</scope>
    <source>
        <strain evidence="1 2">HHB12029</strain>
    </source>
</reference>
<dbReference type="Proteomes" id="UP000077266">
    <property type="component" value="Unassembled WGS sequence"/>
</dbReference>
<keyword evidence="2" id="KW-1185">Reference proteome</keyword>
<name>A0A165DZQ5_EXIGL</name>
<dbReference type="OrthoDB" id="10484696at2759"/>
<proteinExistence type="predicted"/>